<dbReference type="GO" id="GO:0140359">
    <property type="term" value="F:ABC-type transporter activity"/>
    <property type="evidence" value="ECO:0007669"/>
    <property type="project" value="InterPro"/>
</dbReference>
<evidence type="ECO:0000313" key="8">
    <source>
        <dbReference type="EMBL" id="CAE7234279.1"/>
    </source>
</evidence>
<keyword evidence="4 6" id="KW-1133">Transmembrane helix</keyword>
<dbReference type="InterPro" id="IPR017871">
    <property type="entry name" value="ABC_transporter-like_CS"/>
</dbReference>
<dbReference type="Pfam" id="PF00005">
    <property type="entry name" value="ABC_tran"/>
    <property type="match status" value="1"/>
</dbReference>
<keyword evidence="2" id="KW-0813">Transport</keyword>
<dbReference type="Gene3D" id="3.40.50.300">
    <property type="entry name" value="P-loop containing nucleotide triphosphate hydrolases"/>
    <property type="match status" value="1"/>
</dbReference>
<dbReference type="InterPro" id="IPR043926">
    <property type="entry name" value="ABCG_dom"/>
</dbReference>
<comment type="subcellular location">
    <subcellularLocation>
        <location evidence="1">Membrane</location>
        <topology evidence="1">Multi-pass membrane protein</topology>
    </subcellularLocation>
</comment>
<evidence type="ECO:0000256" key="1">
    <source>
        <dbReference type="ARBA" id="ARBA00004141"/>
    </source>
</evidence>
<sequence>MKDGPFCRGLPEIETARHRPFTLDSIVPQHLFGDPRATLELSASNVVKSAVDADTSANKQATLILNKFLEDFSKVKEVYVKSLGVEGRLDFSRLPMGGGLGLSRSFSLGLPSGVSATWAGPWQVVPAELPPDDTLAPRRWAARSKSRTSRKSGPRAALRLNGAIGSIRFSRPVVVRSLQIQPVQGGPRLWVRGRLSGGEVWRHSYQCEAQLCGTGDLVLGRWEGDGQWYYARILMPHDAGATLWWIDRDPSHRLVAWEHLTTPAGKPCRGEASPGATGTVMFSKSSKSSSKWKDLARRSKAVDEIAFLAPDGLDGLGWLLGELHVATVRWRPEVGADDSVRLPSDALSRVVQVLPGPFATIEDVSHAALYYNADDMLEQGLRLNSFARRQELVEAPRRSKTDSYVQLSAFRSVEGLKQMLRALMPGLGRPWLRLPAHVSQARVLADLDHLVTTLDVSHLQPEDQEKVVKRYGHFEVFFADIWDWRTAVDSLQVLYELWREDAAMQNEVTGVFKKGQSWQGSYFCTQGRTQFSLDITDVTSVNGKEQIRADLTFIIAKKGKNVTGIYEVSGLLEPAGRSLVMEPIPDSWKAQPKNFVMVGTHGVVSAVDGTNRAVYAGTVPIYGCDSFELFSEGTGSSEQREEHNLPWNGALKRLSETIDSNRHLWRSVLQRIISEKPSKPSKVAQLFEAARNAGLLSVEFTTAGGEEVVLQSSIMNVLSGRAGYGKIQGKIRINGTCGEGRAISELRSVTGFVPQDDVMHRNLTVEENVSFQSQMRLPRGEGVTSLVERAKQCEAASTDILEQLGLGNPQLRKTAIGDEQVKGVSGGQRKRVSIAMEFVSRPSLLFLDEPTSGLDSTTSHAVVDVVAQAAKKQRCTTIAVIHQPRYETLRLFDNVILLAAGGYLVYSGPTADVERYFSDVLGVRFPPKANPADTLLDAITADAAAAMLAKGDMKQNGADMQSPMRFGKWLAETWAQHQDAYHQAPPAKMDVPLPDLAVRTCTWGEEIFVHMKRAAVQLQRDRQQVLWNNMLLVAGLAIFCICAPAKAAQQELMHPLLALFLLLLTQGVAAQRVFGGRERFVAWREAGVGTNTFLCFLGRDIAALAEVLLAALFFSALYWPLGPLQSSHHTIFWTSFVFVYTAFGLNYICSVFMTPDTAQMMAVVMAFLSFLLAGFNPSFSALTAMPFGIGSIVMALSPMRWAYGFLMHDHMLQKTSSFANPMVRLSAQSMLDERGMPLEWIFKTGWNCDNSTRWNWEGAPCPEGDSDCPGFRPPNGFVCDLTQLLLLGIYFRAIALLCMVITSRLKASGGGTSPMF</sequence>
<evidence type="ECO:0000256" key="4">
    <source>
        <dbReference type="ARBA" id="ARBA00022989"/>
    </source>
</evidence>
<feature type="transmembrane region" description="Helical" evidence="6">
    <location>
        <begin position="1101"/>
        <end position="1119"/>
    </location>
</feature>
<evidence type="ECO:0000256" key="3">
    <source>
        <dbReference type="ARBA" id="ARBA00022692"/>
    </source>
</evidence>
<dbReference type="InterPro" id="IPR027417">
    <property type="entry name" value="P-loop_NTPase"/>
</dbReference>
<dbReference type="PANTHER" id="PTHR48041:SF91">
    <property type="entry name" value="ABC TRANSPORTER G FAMILY MEMBER 28"/>
    <property type="match status" value="1"/>
</dbReference>
<dbReference type="InterPro" id="IPR050352">
    <property type="entry name" value="ABCG_transporters"/>
</dbReference>
<dbReference type="PROSITE" id="PS00211">
    <property type="entry name" value="ABC_TRANSPORTER_1"/>
    <property type="match status" value="1"/>
</dbReference>
<feature type="domain" description="ABC transporter" evidence="7">
    <location>
        <begin position="681"/>
        <end position="925"/>
    </location>
</feature>
<dbReference type="PANTHER" id="PTHR48041">
    <property type="entry name" value="ABC TRANSPORTER G FAMILY MEMBER 28"/>
    <property type="match status" value="1"/>
</dbReference>
<dbReference type="EMBL" id="CAJNDS010000791">
    <property type="protein sequence ID" value="CAE7234279.1"/>
    <property type="molecule type" value="Genomic_DNA"/>
</dbReference>
<feature type="transmembrane region" description="Helical" evidence="6">
    <location>
        <begin position="1281"/>
        <end position="1301"/>
    </location>
</feature>
<feature type="transmembrane region" description="Helical" evidence="6">
    <location>
        <begin position="1056"/>
        <end position="1074"/>
    </location>
</feature>
<dbReference type="Pfam" id="PF19055">
    <property type="entry name" value="ABC2_membrane_7"/>
    <property type="match status" value="2"/>
</dbReference>
<gene>
    <name evidence="8" type="primary">ABCG24</name>
    <name evidence="8" type="ORF">SNAT2548_LOCUS9868</name>
</gene>
<comment type="caution">
    <text evidence="8">The sequence shown here is derived from an EMBL/GenBank/DDBJ whole genome shotgun (WGS) entry which is preliminary data.</text>
</comment>
<dbReference type="GO" id="GO:0016020">
    <property type="term" value="C:membrane"/>
    <property type="evidence" value="ECO:0007669"/>
    <property type="project" value="UniProtKB-SubCell"/>
</dbReference>
<evidence type="ECO:0000259" key="7">
    <source>
        <dbReference type="PROSITE" id="PS50893"/>
    </source>
</evidence>
<dbReference type="OrthoDB" id="424273at2759"/>
<keyword evidence="5 6" id="KW-0472">Membrane</keyword>
<dbReference type="Proteomes" id="UP000604046">
    <property type="component" value="Unassembled WGS sequence"/>
</dbReference>
<evidence type="ECO:0000256" key="5">
    <source>
        <dbReference type="ARBA" id="ARBA00023136"/>
    </source>
</evidence>
<dbReference type="InterPro" id="IPR003439">
    <property type="entry name" value="ABC_transporter-like_ATP-bd"/>
</dbReference>
<evidence type="ECO:0000256" key="2">
    <source>
        <dbReference type="ARBA" id="ARBA00022448"/>
    </source>
</evidence>
<dbReference type="SUPFAM" id="SSF52540">
    <property type="entry name" value="P-loop containing nucleoside triphosphate hydrolases"/>
    <property type="match status" value="1"/>
</dbReference>
<protein>
    <submittedName>
        <fullName evidence="8">ABCG24 protein</fullName>
    </submittedName>
</protein>
<keyword evidence="3 6" id="KW-0812">Transmembrane</keyword>
<dbReference type="GO" id="GO:0016887">
    <property type="term" value="F:ATP hydrolysis activity"/>
    <property type="evidence" value="ECO:0007669"/>
    <property type="project" value="InterPro"/>
</dbReference>
<reference evidence="8" key="1">
    <citation type="submission" date="2021-02" db="EMBL/GenBank/DDBJ databases">
        <authorList>
            <person name="Dougan E. K."/>
            <person name="Rhodes N."/>
            <person name="Thang M."/>
            <person name="Chan C."/>
        </authorList>
    </citation>
    <scope>NUCLEOTIDE SEQUENCE</scope>
</reference>
<feature type="transmembrane region" description="Helical" evidence="6">
    <location>
        <begin position="1025"/>
        <end position="1044"/>
    </location>
</feature>
<evidence type="ECO:0000313" key="9">
    <source>
        <dbReference type="Proteomes" id="UP000604046"/>
    </source>
</evidence>
<feature type="transmembrane region" description="Helical" evidence="6">
    <location>
        <begin position="1131"/>
        <end position="1153"/>
    </location>
</feature>
<dbReference type="GO" id="GO:0005524">
    <property type="term" value="F:ATP binding"/>
    <property type="evidence" value="ECO:0007669"/>
    <property type="project" value="InterPro"/>
</dbReference>
<evidence type="ECO:0000256" key="6">
    <source>
        <dbReference type="SAM" id="Phobius"/>
    </source>
</evidence>
<dbReference type="PROSITE" id="PS50893">
    <property type="entry name" value="ABC_TRANSPORTER_2"/>
    <property type="match status" value="1"/>
</dbReference>
<name>A0A812L1P9_9DINO</name>
<keyword evidence="9" id="KW-1185">Reference proteome</keyword>
<accession>A0A812L1P9</accession>
<organism evidence="8 9">
    <name type="scientific">Symbiodinium natans</name>
    <dbReference type="NCBI Taxonomy" id="878477"/>
    <lineage>
        <taxon>Eukaryota</taxon>
        <taxon>Sar</taxon>
        <taxon>Alveolata</taxon>
        <taxon>Dinophyceae</taxon>
        <taxon>Suessiales</taxon>
        <taxon>Symbiodiniaceae</taxon>
        <taxon>Symbiodinium</taxon>
    </lineage>
</organism>
<dbReference type="CDD" id="cd04508">
    <property type="entry name" value="Tudor_SF"/>
    <property type="match status" value="1"/>
</dbReference>
<proteinExistence type="predicted"/>